<dbReference type="InterPro" id="IPR012337">
    <property type="entry name" value="RNaseH-like_sf"/>
</dbReference>
<organism evidence="3 4">
    <name type="scientific">Lophiostoma macrostomum CBS 122681</name>
    <dbReference type="NCBI Taxonomy" id="1314788"/>
    <lineage>
        <taxon>Eukaryota</taxon>
        <taxon>Fungi</taxon>
        <taxon>Dikarya</taxon>
        <taxon>Ascomycota</taxon>
        <taxon>Pezizomycotina</taxon>
        <taxon>Dothideomycetes</taxon>
        <taxon>Pleosporomycetidae</taxon>
        <taxon>Pleosporales</taxon>
        <taxon>Lophiostomataceae</taxon>
        <taxon>Lophiostoma</taxon>
    </lineage>
</organism>
<keyword evidence="4" id="KW-1185">Reference proteome</keyword>
<feature type="compositionally biased region" description="Basic and acidic residues" evidence="1">
    <location>
        <begin position="784"/>
        <end position="804"/>
    </location>
</feature>
<feature type="domain" description="Gfd2/YDR514C-like C-terminal" evidence="2">
    <location>
        <begin position="423"/>
        <end position="616"/>
    </location>
</feature>
<proteinExistence type="predicted"/>
<feature type="region of interest" description="Disordered" evidence="1">
    <location>
        <begin position="110"/>
        <end position="165"/>
    </location>
</feature>
<evidence type="ECO:0000313" key="4">
    <source>
        <dbReference type="Proteomes" id="UP000799324"/>
    </source>
</evidence>
<reference evidence="3" key="1">
    <citation type="journal article" date="2020" name="Stud. Mycol.">
        <title>101 Dothideomycetes genomes: a test case for predicting lifestyles and emergence of pathogens.</title>
        <authorList>
            <person name="Haridas S."/>
            <person name="Albert R."/>
            <person name="Binder M."/>
            <person name="Bloem J."/>
            <person name="Labutti K."/>
            <person name="Salamov A."/>
            <person name="Andreopoulos B."/>
            <person name="Baker S."/>
            <person name="Barry K."/>
            <person name="Bills G."/>
            <person name="Bluhm B."/>
            <person name="Cannon C."/>
            <person name="Castanera R."/>
            <person name="Culley D."/>
            <person name="Daum C."/>
            <person name="Ezra D."/>
            <person name="Gonzalez J."/>
            <person name="Henrissat B."/>
            <person name="Kuo A."/>
            <person name="Liang C."/>
            <person name="Lipzen A."/>
            <person name="Lutzoni F."/>
            <person name="Magnuson J."/>
            <person name="Mondo S."/>
            <person name="Nolan M."/>
            <person name="Ohm R."/>
            <person name="Pangilinan J."/>
            <person name="Park H.-J."/>
            <person name="Ramirez L."/>
            <person name="Alfaro M."/>
            <person name="Sun H."/>
            <person name="Tritt A."/>
            <person name="Yoshinaga Y."/>
            <person name="Zwiers L.-H."/>
            <person name="Turgeon B."/>
            <person name="Goodwin S."/>
            <person name="Spatafora J."/>
            <person name="Crous P."/>
            <person name="Grigoriev I."/>
        </authorList>
    </citation>
    <scope>NUCLEOTIDE SEQUENCE</scope>
    <source>
        <strain evidence="3">CBS 122681</strain>
    </source>
</reference>
<protein>
    <recommendedName>
        <fullName evidence="2">Gfd2/YDR514C-like C-terminal domain-containing protein</fullName>
    </recommendedName>
</protein>
<dbReference type="PANTHER" id="PTHR28083">
    <property type="entry name" value="GOOD FOR FULL DBP5 ACTIVITY PROTEIN 2"/>
    <property type="match status" value="1"/>
</dbReference>
<sequence>MQGPFGLSPTLGGPRWSLGSRAHRLGNRAHVGHFAPTPLRRCVQSSLHRCLPRTFRRLLLLAAAPLHYEQVNSPTLVHLHRQLQRPALFHKTSAMAGRFARLQTLVENDLKALPDRPPTPDEDTGGGILLDDEVPQNPTATEQVQHAPAEPETSSPSAAVESPQQEATEKRFVWLKGAASSYNLGSAPKLSPLPAVKLAPTRLTKGDLTSPEEAFTPIQALAKYPYKFCNQSNSQEIASAFFDGGKFWAREWDLYYVWDIDGTANKPIMLVLESQVEQLLKEINRTLNLQIKITNQQREDGLVGRFPDHPRCLPRYLGRSHCREDYDDMASHAPSEPVITAPEGRTLEDFKRQMEDMWDIQKNKNKAKQEKKRLDRIEKQKVLTQQFKRAQRYLGLRPTAQGVAATTVDPALPAPFPFDRSVVFVCVDVESYEKAHNKITEVGIASLDTRDLIGPPGTDGENWRSKIQARHFRIKEYQHLVNYEFVHGCPDKFEFGTSMVVPLEEAPDCVAACFMPPFCGQIDHMLDKNEKRNLILLGHDTMSDVQYLRTLGFDPLDRLRLPNMLEVQDSAALYRVWRREPQITKLGNILYDFDITGWNLHNAGNDAVYTVQAMLGVCVREATIRASAALESTRQEQQEAKVAKYTEDAKGKATEEAEGWSETEDNGGAPELPVVKEKLKPTPAVNSSGGGHIAELSYRPKPNRGEFRGAQPMYRSRPDGRPQARGAFSSQNSQSARGEYRGRGRGRGGGSSHSQGSDFDSSGRGRGRGRGRGNAHGQPSGGHWADREYYPEHPRISHKLIDLS</sequence>
<dbReference type="AlphaFoldDB" id="A0A6A6TPM1"/>
<dbReference type="Pfam" id="PF21762">
    <property type="entry name" value="DEDDh_C"/>
    <property type="match status" value="1"/>
</dbReference>
<dbReference type="InterPro" id="IPR040151">
    <property type="entry name" value="Gfd2/YDR514C-like"/>
</dbReference>
<evidence type="ECO:0000259" key="2">
    <source>
        <dbReference type="Pfam" id="PF21762"/>
    </source>
</evidence>
<feature type="compositionally biased region" description="Acidic residues" evidence="1">
    <location>
        <begin position="656"/>
        <end position="665"/>
    </location>
</feature>
<dbReference type="EMBL" id="MU004297">
    <property type="protein sequence ID" value="KAF2660903.1"/>
    <property type="molecule type" value="Genomic_DNA"/>
</dbReference>
<feature type="compositionally biased region" description="Acidic residues" evidence="1">
    <location>
        <begin position="120"/>
        <end position="134"/>
    </location>
</feature>
<feature type="compositionally biased region" description="Polar residues" evidence="1">
    <location>
        <begin position="152"/>
        <end position="165"/>
    </location>
</feature>
<dbReference type="GO" id="GO:0005634">
    <property type="term" value="C:nucleus"/>
    <property type="evidence" value="ECO:0007669"/>
    <property type="project" value="TreeGrafter"/>
</dbReference>
<dbReference type="SUPFAM" id="SSF53098">
    <property type="entry name" value="Ribonuclease H-like"/>
    <property type="match status" value="1"/>
</dbReference>
<evidence type="ECO:0000313" key="3">
    <source>
        <dbReference type="EMBL" id="KAF2660903.1"/>
    </source>
</evidence>
<dbReference type="PANTHER" id="PTHR28083:SF1">
    <property type="entry name" value="GOOD FOR FULL DBP5 ACTIVITY PROTEIN 2"/>
    <property type="match status" value="1"/>
</dbReference>
<accession>A0A6A6TPM1</accession>
<feature type="compositionally biased region" description="Basic and acidic residues" evidence="1">
    <location>
        <begin position="633"/>
        <end position="655"/>
    </location>
</feature>
<dbReference type="OrthoDB" id="5953249at2759"/>
<dbReference type="InterPro" id="IPR048519">
    <property type="entry name" value="Gfd2/YDR514C-like_C"/>
</dbReference>
<evidence type="ECO:0000256" key="1">
    <source>
        <dbReference type="SAM" id="MobiDB-lite"/>
    </source>
</evidence>
<gene>
    <name evidence="3" type="ORF">K491DRAFT_688019</name>
</gene>
<name>A0A6A6TPM1_9PLEO</name>
<feature type="region of interest" description="Disordered" evidence="1">
    <location>
        <begin position="630"/>
        <end position="804"/>
    </location>
</feature>
<feature type="compositionally biased region" description="Low complexity" evidence="1">
    <location>
        <begin position="752"/>
        <end position="762"/>
    </location>
</feature>
<dbReference type="Proteomes" id="UP000799324">
    <property type="component" value="Unassembled WGS sequence"/>
</dbReference>